<dbReference type="HOGENOM" id="CLU_3030279_0_0_11"/>
<dbReference type="EMBL" id="AOPY01001453">
    <property type="protein sequence ID" value="EPJ38598.1"/>
    <property type="molecule type" value="Genomic_DNA"/>
</dbReference>
<name>S4MGG1_9ACTN</name>
<reference evidence="1 2" key="1">
    <citation type="submission" date="2013-02" db="EMBL/GenBank/DDBJ databases">
        <title>Draft Genome Sequence of Streptomyces afghaniensis, Which Produces Compounds of the Julimycin B-Complex.</title>
        <authorList>
            <person name="Gruening B.A."/>
            <person name="Praeg A."/>
            <person name="Erxleben A."/>
            <person name="Guenther S."/>
            <person name="Fiedler H.-P."/>
            <person name="Goodfellow M."/>
            <person name="Mueller M."/>
        </authorList>
    </citation>
    <scope>NUCLEOTIDE SEQUENCE [LARGE SCALE GENOMIC DNA]</scope>
    <source>
        <strain evidence="1 2">772</strain>
    </source>
</reference>
<dbReference type="Proteomes" id="UP000015001">
    <property type="component" value="Unassembled WGS sequence"/>
</dbReference>
<proteinExistence type="predicted"/>
<evidence type="ECO:0000313" key="2">
    <source>
        <dbReference type="Proteomes" id="UP000015001"/>
    </source>
</evidence>
<evidence type="ECO:0000313" key="1">
    <source>
        <dbReference type="EMBL" id="EPJ38598.1"/>
    </source>
</evidence>
<comment type="caution">
    <text evidence="1">The sequence shown here is derived from an EMBL/GenBank/DDBJ whole genome shotgun (WGS) entry which is preliminary data.</text>
</comment>
<accession>S4MGG1</accession>
<keyword evidence="2" id="KW-1185">Reference proteome</keyword>
<sequence length="55" mass="6267">MLQGIEYKALGYEDAQRWIDNSRGRLVTKTANEPADQLLATDPLDWLRSTMGELD</sequence>
<organism evidence="1 2">
    <name type="scientific">Streptomyces afghaniensis 772</name>
    <dbReference type="NCBI Taxonomy" id="1283301"/>
    <lineage>
        <taxon>Bacteria</taxon>
        <taxon>Bacillati</taxon>
        <taxon>Actinomycetota</taxon>
        <taxon>Actinomycetes</taxon>
        <taxon>Kitasatosporales</taxon>
        <taxon>Streptomycetaceae</taxon>
        <taxon>Streptomyces</taxon>
    </lineage>
</organism>
<dbReference type="AlphaFoldDB" id="S4MGG1"/>
<gene>
    <name evidence="1" type="ORF">STAFG_4355</name>
</gene>
<protein>
    <submittedName>
        <fullName evidence="1">Uncharacterized protein</fullName>
    </submittedName>
</protein>